<dbReference type="SUPFAM" id="SSF48726">
    <property type="entry name" value="Immunoglobulin"/>
    <property type="match status" value="2"/>
</dbReference>
<feature type="disulfide bond" evidence="4">
    <location>
        <begin position="186"/>
        <end position="195"/>
    </location>
</feature>
<dbReference type="Gene3D" id="2.60.220.50">
    <property type="match status" value="1"/>
</dbReference>
<keyword evidence="3" id="KW-0325">Glycoprotein</keyword>
<evidence type="ECO:0000259" key="7">
    <source>
        <dbReference type="PROSITE" id="PS01180"/>
    </source>
</evidence>
<feature type="signal peptide" evidence="6">
    <location>
        <begin position="1"/>
        <end position="23"/>
    </location>
</feature>
<keyword evidence="12" id="KW-1185">Reference proteome</keyword>
<dbReference type="InterPro" id="IPR000859">
    <property type="entry name" value="CUB_dom"/>
</dbReference>
<dbReference type="SUPFAM" id="SSF49854">
    <property type="entry name" value="Spermadhesin, CUB domain"/>
    <property type="match status" value="1"/>
</dbReference>
<dbReference type="InterPro" id="IPR051587">
    <property type="entry name" value="Adhesion_GPCR"/>
</dbReference>
<evidence type="ECO:0000256" key="1">
    <source>
        <dbReference type="ARBA" id="ARBA00007343"/>
    </source>
</evidence>
<feature type="transmembrane region" description="Helical" evidence="5">
    <location>
        <begin position="1078"/>
        <end position="1102"/>
    </location>
</feature>
<dbReference type="AlphaFoldDB" id="A0A9P0B6C1"/>
<dbReference type="PROSITE" id="PS50227">
    <property type="entry name" value="G_PROTEIN_RECEP_F2_3"/>
    <property type="match status" value="1"/>
</dbReference>
<dbReference type="Pfam" id="PF13927">
    <property type="entry name" value="Ig_3"/>
    <property type="match status" value="1"/>
</dbReference>
<proteinExistence type="inferred from homology"/>
<dbReference type="InterPro" id="IPR013783">
    <property type="entry name" value="Ig-like_fold"/>
</dbReference>
<feature type="transmembrane region" description="Helical" evidence="5">
    <location>
        <begin position="967"/>
        <end position="987"/>
    </location>
</feature>
<dbReference type="Gene3D" id="2.60.120.290">
    <property type="entry name" value="Spermadhesin, CUB domain"/>
    <property type="match status" value="1"/>
</dbReference>
<dbReference type="Gene3D" id="2.10.25.10">
    <property type="entry name" value="Laminin"/>
    <property type="match status" value="2"/>
</dbReference>
<keyword evidence="4" id="KW-0245">EGF-like domain</keyword>
<dbReference type="OrthoDB" id="6138650at2759"/>
<evidence type="ECO:0000256" key="6">
    <source>
        <dbReference type="SAM" id="SignalP"/>
    </source>
</evidence>
<keyword evidence="5" id="KW-1133">Transmembrane helix</keyword>
<name>A0A9P0B6C1_BRAAE</name>
<dbReference type="GO" id="GO:0007189">
    <property type="term" value="P:adenylate cyclase-activating G protein-coupled receptor signaling pathway"/>
    <property type="evidence" value="ECO:0007669"/>
    <property type="project" value="TreeGrafter"/>
</dbReference>
<feature type="domain" description="EGF-like" evidence="8">
    <location>
        <begin position="199"/>
        <end position="240"/>
    </location>
</feature>
<dbReference type="PROSITE" id="PS00022">
    <property type="entry name" value="EGF_1"/>
    <property type="match status" value="2"/>
</dbReference>
<dbReference type="SMART" id="SM00409">
    <property type="entry name" value="IG"/>
    <property type="match status" value="2"/>
</dbReference>
<evidence type="ECO:0000256" key="5">
    <source>
        <dbReference type="SAM" id="Phobius"/>
    </source>
</evidence>
<feature type="domain" description="Ig-like" evidence="10">
    <location>
        <begin position="386"/>
        <end position="466"/>
    </location>
</feature>
<evidence type="ECO:0000256" key="3">
    <source>
        <dbReference type="ARBA" id="ARBA00023180"/>
    </source>
</evidence>
<feature type="domain" description="CUB" evidence="7">
    <location>
        <begin position="27"/>
        <end position="155"/>
    </location>
</feature>
<protein>
    <submittedName>
        <fullName evidence="11">Uncharacterized protein</fullName>
    </submittedName>
</protein>
<dbReference type="InterPro" id="IPR003599">
    <property type="entry name" value="Ig_sub"/>
</dbReference>
<comment type="similarity">
    <text evidence="1">Belongs to the G-protein coupled receptor 2 family. Adhesion G-protein coupled receptor (ADGR) subfamily.</text>
</comment>
<evidence type="ECO:0000313" key="11">
    <source>
        <dbReference type="EMBL" id="CAH0555811.1"/>
    </source>
</evidence>
<dbReference type="CDD" id="cd00054">
    <property type="entry name" value="EGF_CA"/>
    <property type="match status" value="2"/>
</dbReference>
<keyword evidence="5" id="KW-0812">Transmembrane</keyword>
<accession>A0A9P0B6C1</accession>
<dbReference type="InterPro" id="IPR036445">
    <property type="entry name" value="GPCR_2_extracell_dom_sf"/>
</dbReference>
<organism evidence="11 12">
    <name type="scientific">Brassicogethes aeneus</name>
    <name type="common">Rape pollen beetle</name>
    <name type="synonym">Meligethes aeneus</name>
    <dbReference type="NCBI Taxonomy" id="1431903"/>
    <lineage>
        <taxon>Eukaryota</taxon>
        <taxon>Metazoa</taxon>
        <taxon>Ecdysozoa</taxon>
        <taxon>Arthropoda</taxon>
        <taxon>Hexapoda</taxon>
        <taxon>Insecta</taxon>
        <taxon>Pterygota</taxon>
        <taxon>Neoptera</taxon>
        <taxon>Endopterygota</taxon>
        <taxon>Coleoptera</taxon>
        <taxon>Polyphaga</taxon>
        <taxon>Cucujiformia</taxon>
        <taxon>Nitidulidae</taxon>
        <taxon>Meligethinae</taxon>
        <taxon>Brassicogethes</taxon>
    </lineage>
</organism>
<evidence type="ECO:0000259" key="8">
    <source>
        <dbReference type="PROSITE" id="PS50026"/>
    </source>
</evidence>
<feature type="disulfide bond" evidence="4">
    <location>
        <begin position="230"/>
        <end position="239"/>
    </location>
</feature>
<dbReference type="InterPro" id="IPR000742">
    <property type="entry name" value="EGF"/>
</dbReference>
<dbReference type="PANTHER" id="PTHR45813">
    <property type="entry name" value="IG-LIKE DOMAIN-CONTAINING PROTEIN"/>
    <property type="match status" value="1"/>
</dbReference>
<dbReference type="GO" id="GO:0004930">
    <property type="term" value="F:G protein-coupled receptor activity"/>
    <property type="evidence" value="ECO:0007669"/>
    <property type="project" value="InterPro"/>
</dbReference>
<dbReference type="PANTHER" id="PTHR45813:SF8">
    <property type="entry name" value="IG-LIKE DOMAIN-CONTAINING PROTEIN"/>
    <property type="match status" value="1"/>
</dbReference>
<feature type="chain" id="PRO_5040416365" evidence="6">
    <location>
        <begin position="24"/>
        <end position="1210"/>
    </location>
</feature>
<feature type="domain" description="EGF-like" evidence="8">
    <location>
        <begin position="160"/>
        <end position="196"/>
    </location>
</feature>
<dbReference type="GO" id="GO:0016020">
    <property type="term" value="C:membrane"/>
    <property type="evidence" value="ECO:0007669"/>
    <property type="project" value="InterPro"/>
</dbReference>
<evidence type="ECO:0000256" key="2">
    <source>
        <dbReference type="ARBA" id="ARBA00023157"/>
    </source>
</evidence>
<dbReference type="PROSITE" id="PS00010">
    <property type="entry name" value="ASX_HYDROXYL"/>
    <property type="match status" value="1"/>
</dbReference>
<keyword evidence="6" id="KW-0732">Signal</keyword>
<evidence type="ECO:0000256" key="4">
    <source>
        <dbReference type="PROSITE-ProRule" id="PRU00076"/>
    </source>
</evidence>
<dbReference type="Gene3D" id="2.60.40.10">
    <property type="entry name" value="Immunoglobulins"/>
    <property type="match status" value="2"/>
</dbReference>
<evidence type="ECO:0000259" key="10">
    <source>
        <dbReference type="PROSITE" id="PS50835"/>
    </source>
</evidence>
<dbReference type="EMBL" id="OV121135">
    <property type="protein sequence ID" value="CAH0555811.1"/>
    <property type="molecule type" value="Genomic_DNA"/>
</dbReference>
<dbReference type="InterPro" id="IPR000152">
    <property type="entry name" value="EGF-type_Asp/Asn_hydroxyl_site"/>
</dbReference>
<keyword evidence="2 4" id="KW-1015">Disulfide bond</keyword>
<dbReference type="PROSITE" id="PS01180">
    <property type="entry name" value="CUB"/>
    <property type="match status" value="1"/>
</dbReference>
<feature type="transmembrane region" description="Helical" evidence="5">
    <location>
        <begin position="934"/>
        <end position="955"/>
    </location>
</feature>
<dbReference type="InterPro" id="IPR001879">
    <property type="entry name" value="GPCR_2_extracellular_dom"/>
</dbReference>
<dbReference type="PROSITE" id="PS50026">
    <property type="entry name" value="EGF_3"/>
    <property type="match status" value="2"/>
</dbReference>
<reference evidence="11" key="1">
    <citation type="submission" date="2021-12" db="EMBL/GenBank/DDBJ databases">
        <authorList>
            <person name="King R."/>
        </authorList>
    </citation>
    <scope>NUCLEOTIDE SEQUENCE</scope>
</reference>
<evidence type="ECO:0000259" key="9">
    <source>
        <dbReference type="PROSITE" id="PS50227"/>
    </source>
</evidence>
<sequence length="1210" mass="136659">MTPKIAFIMLFLLVMLATGLCKAAHECGGTFTAVRGVLSTPNFPGPFQVPIHCRWIIDASLSTSSNTTIAVYLTQLFVFGGLTFTDYHMYERGYTVKGKVLHTVNETNIVQAQWVKTDLSYLVIELDLETSDSEHLRVLDNFLDVYGFNITYEITNGPVRPNSCTMKTCGFTGVCYDHFNKFSCDCFEGYSGPHCSSGPKSLCYNAKGVPTCKNNATCVHCGTSAIICHCKRGFTGRTCETPVQMITTKRGCDNCQTQCSNEKLDSNKSNDLIGYSATMHLSNLPTLGDSKLKNYIKNQLLKGLKQNFTRVDNVTLDSVNHFMSGVDVAFHFYWLKREEKKVKVVLSKWVEKGYIGNITILDKELQIKTVLSIQSFTVNQVGILREGDEFILSCVAKGSPSMIFRWFKDGLLINVTTESHKWTRLIKDPHVTDQYTALLAIQSAKYLDDGVFTCQVEDYGIQQCLSKKIQIGKPPKVNIEPMSITVEKGENFTIKCITKEDTNGRTYNYFWTKNKNLLPVKTDTERYEVLYPSGTILQIFNAEKYVQYSCKVQDGSTSSSEMVVDVNVVDKLSVRTCPKHIYLELKWPETAPDTTSIQLCPEGYTGVAYRSCLLRDGKKPAWALPDFSQCTHNQLAVFYKKMELLKLGYISMPTEELFEKILQFLLRSNRTLLPGEGARNLYIVDDILNFLDTSHIPMNGVNESIISVIDNVLTNRNSLINQTYVQMVPQVITKYLSIFTAGLMGNESAVQYKYHTMDLTMLNLTMINENNFYIPPLGISYSDLHGITVDGRFRLQKNTKNNILSMTLYKNISTFLPPRSYLRIKDGSEIKYEILSEILSFTFNNEGNSIIQSLRINFPRRIYNHSQVDAWSVKCASADLTSFTDQWDIYNCSTVTLEDGTVQCVCPFARTVALLLTTTPVKVSADVDDDPRRYILIGSCSLCMALALFTTACLATSCWMQKSTCLIFLKLQCSLSVFCTALLFTLATVSRPAEFYFVYFLTSLETFILLALSSHLSKLLIVFTELVHLPRPVTSKETVIGIISGVPIITVFGSHLAYRTMDIKMKSWWMIANSFSFNLYVTVTAIITLLFIFVYVTVMTKLQHLVHQHVKHARPIKKRVALLRRCACLFAAISMLSISSIIYINLPNDIWSFYQFGAANVVLGIVLIVCYVIKGENEFHTLFQNKNKLTKDDKFFSVDSTSSPLNYVRH</sequence>
<dbReference type="PROSITE" id="PS50835">
    <property type="entry name" value="IG_LIKE"/>
    <property type="match status" value="2"/>
</dbReference>
<dbReference type="SUPFAM" id="SSF57196">
    <property type="entry name" value="EGF/Laminin"/>
    <property type="match status" value="1"/>
</dbReference>
<dbReference type="Gene3D" id="4.10.1240.10">
    <property type="entry name" value="GPCR, family 2, extracellular hormone receptor domain"/>
    <property type="match status" value="1"/>
</dbReference>
<feature type="transmembrane region" description="Helical" evidence="5">
    <location>
        <begin position="1122"/>
        <end position="1144"/>
    </location>
</feature>
<dbReference type="Proteomes" id="UP001154078">
    <property type="component" value="Chromosome 4"/>
</dbReference>
<feature type="domain" description="G-protein coupled receptors family 2 profile 1" evidence="9">
    <location>
        <begin position="577"/>
        <end position="634"/>
    </location>
</feature>
<dbReference type="InterPro" id="IPR036179">
    <property type="entry name" value="Ig-like_dom_sf"/>
</dbReference>
<dbReference type="InterPro" id="IPR007110">
    <property type="entry name" value="Ig-like_dom"/>
</dbReference>
<dbReference type="PROSITE" id="PS01186">
    <property type="entry name" value="EGF_2"/>
    <property type="match status" value="2"/>
</dbReference>
<feature type="transmembrane region" description="Helical" evidence="5">
    <location>
        <begin position="1150"/>
        <end position="1173"/>
    </location>
</feature>
<gene>
    <name evidence="11" type="ORF">MELIAE_LOCUS7086</name>
</gene>
<feature type="domain" description="Ig-like" evidence="10">
    <location>
        <begin position="475"/>
        <end position="567"/>
    </location>
</feature>
<dbReference type="SMART" id="SM00181">
    <property type="entry name" value="EGF"/>
    <property type="match status" value="2"/>
</dbReference>
<feature type="transmembrane region" description="Helical" evidence="5">
    <location>
        <begin position="1039"/>
        <end position="1058"/>
    </location>
</feature>
<evidence type="ECO:0000313" key="12">
    <source>
        <dbReference type="Proteomes" id="UP001154078"/>
    </source>
</evidence>
<comment type="caution">
    <text evidence="4">Lacks conserved residue(s) required for the propagation of feature annotation.</text>
</comment>
<keyword evidence="5" id="KW-0472">Membrane</keyword>
<dbReference type="InterPro" id="IPR046338">
    <property type="entry name" value="GAIN_dom_sf"/>
</dbReference>
<dbReference type="InterPro" id="IPR035914">
    <property type="entry name" value="Sperma_CUB_dom_sf"/>
</dbReference>